<sequence length="153" mass="16977">MKGAYQSWQLFLQLQKVTKFKIALCQLRVTFDKCKVRKSIEDATQKGAMLVVLPEMWNCPYSSDNFSSFAEDFNDGNASPSFVMLSEVARSQGITIVGESVPEHCGGKLYNTSCVFGADGKLIAKHRKVHLFDINLPGEISFKESDTITAGDK</sequence>
<name>A0A7J6W4X1_THATH</name>
<dbReference type="Proteomes" id="UP000554482">
    <property type="component" value="Unassembled WGS sequence"/>
</dbReference>
<evidence type="ECO:0000313" key="3">
    <source>
        <dbReference type="Proteomes" id="UP000554482"/>
    </source>
</evidence>
<evidence type="ECO:0000259" key="1">
    <source>
        <dbReference type="PROSITE" id="PS50263"/>
    </source>
</evidence>
<dbReference type="GO" id="GO:0006541">
    <property type="term" value="P:glutamine metabolic process"/>
    <property type="evidence" value="ECO:0007669"/>
    <property type="project" value="TreeGrafter"/>
</dbReference>
<dbReference type="GO" id="GO:0005739">
    <property type="term" value="C:mitochondrion"/>
    <property type="evidence" value="ECO:0007669"/>
    <property type="project" value="TreeGrafter"/>
</dbReference>
<dbReference type="InterPro" id="IPR003010">
    <property type="entry name" value="C-N_Hydrolase"/>
</dbReference>
<dbReference type="PROSITE" id="PS50263">
    <property type="entry name" value="CN_HYDROLASE"/>
    <property type="match status" value="1"/>
</dbReference>
<dbReference type="Pfam" id="PF00795">
    <property type="entry name" value="CN_hydrolase"/>
    <property type="match status" value="1"/>
</dbReference>
<proteinExistence type="predicted"/>
<dbReference type="GO" id="GO:0006528">
    <property type="term" value="P:asparagine metabolic process"/>
    <property type="evidence" value="ECO:0007669"/>
    <property type="project" value="TreeGrafter"/>
</dbReference>
<dbReference type="PANTHER" id="PTHR23088">
    <property type="entry name" value="NITRILASE-RELATED"/>
    <property type="match status" value="1"/>
</dbReference>
<organism evidence="2 3">
    <name type="scientific">Thalictrum thalictroides</name>
    <name type="common">Rue-anemone</name>
    <name type="synonym">Anemone thalictroides</name>
    <dbReference type="NCBI Taxonomy" id="46969"/>
    <lineage>
        <taxon>Eukaryota</taxon>
        <taxon>Viridiplantae</taxon>
        <taxon>Streptophyta</taxon>
        <taxon>Embryophyta</taxon>
        <taxon>Tracheophyta</taxon>
        <taxon>Spermatophyta</taxon>
        <taxon>Magnoliopsida</taxon>
        <taxon>Ranunculales</taxon>
        <taxon>Ranunculaceae</taxon>
        <taxon>Thalictroideae</taxon>
        <taxon>Thalictrum</taxon>
    </lineage>
</organism>
<dbReference type="SUPFAM" id="SSF56317">
    <property type="entry name" value="Carbon-nitrogen hydrolase"/>
    <property type="match status" value="1"/>
</dbReference>
<evidence type="ECO:0000313" key="2">
    <source>
        <dbReference type="EMBL" id="KAF5192414.1"/>
    </source>
</evidence>
<keyword evidence="2" id="KW-0808">Transferase</keyword>
<dbReference type="EMBL" id="JABWDY010021380">
    <property type="protein sequence ID" value="KAF5192414.1"/>
    <property type="molecule type" value="Genomic_DNA"/>
</dbReference>
<protein>
    <submittedName>
        <fullName evidence="2">Nitrilase/cyanide hydratase and apolipoprotein N-acyltransferase family protein</fullName>
    </submittedName>
</protein>
<dbReference type="PANTHER" id="PTHR23088:SF53">
    <property type="entry name" value="OS06G0206000 PROTEIN"/>
    <property type="match status" value="1"/>
</dbReference>
<feature type="domain" description="CN hydrolase" evidence="1">
    <location>
        <begin position="20"/>
        <end position="153"/>
    </location>
</feature>
<dbReference type="GO" id="GO:0050152">
    <property type="term" value="F:omega-amidase activity"/>
    <property type="evidence" value="ECO:0007669"/>
    <property type="project" value="TreeGrafter"/>
</dbReference>
<dbReference type="AlphaFoldDB" id="A0A7J6W4X1"/>
<comment type="caution">
    <text evidence="2">The sequence shown here is derived from an EMBL/GenBank/DDBJ whole genome shotgun (WGS) entry which is preliminary data.</text>
</comment>
<dbReference type="InterPro" id="IPR036526">
    <property type="entry name" value="C-N_Hydrolase_sf"/>
</dbReference>
<reference evidence="2 3" key="1">
    <citation type="submission" date="2020-06" db="EMBL/GenBank/DDBJ databases">
        <title>Transcriptomic and genomic resources for Thalictrum thalictroides and T. hernandezii: Facilitating candidate gene discovery in an emerging model plant lineage.</title>
        <authorList>
            <person name="Arias T."/>
            <person name="Riano-Pachon D.M."/>
            <person name="Di Stilio V.S."/>
        </authorList>
    </citation>
    <scope>NUCLEOTIDE SEQUENCE [LARGE SCALE GENOMIC DNA]</scope>
    <source>
        <strain evidence="3">cv. WT478/WT964</strain>
        <tissue evidence="2">Leaves</tissue>
    </source>
</reference>
<keyword evidence="3" id="KW-1185">Reference proteome</keyword>
<dbReference type="Gene3D" id="3.60.110.10">
    <property type="entry name" value="Carbon-nitrogen hydrolase"/>
    <property type="match status" value="1"/>
</dbReference>
<keyword evidence="2" id="KW-0449">Lipoprotein</keyword>
<dbReference type="OrthoDB" id="10250282at2759"/>
<accession>A0A7J6W4X1</accession>
<gene>
    <name evidence="2" type="ORF">FRX31_018000</name>
</gene>
<keyword evidence="2" id="KW-0012">Acyltransferase</keyword>
<dbReference type="GO" id="GO:0006107">
    <property type="term" value="P:oxaloacetate metabolic process"/>
    <property type="evidence" value="ECO:0007669"/>
    <property type="project" value="TreeGrafter"/>
</dbReference>
<dbReference type="GO" id="GO:0016746">
    <property type="term" value="F:acyltransferase activity"/>
    <property type="evidence" value="ECO:0007669"/>
    <property type="project" value="UniProtKB-KW"/>
</dbReference>